<comment type="caution">
    <text evidence="1">The sequence shown here is derived from an EMBL/GenBank/DDBJ whole genome shotgun (WGS) entry which is preliminary data.</text>
</comment>
<keyword evidence="1" id="KW-0547">Nucleotide-binding</keyword>
<keyword evidence="2" id="KW-1185">Reference proteome</keyword>
<evidence type="ECO:0000313" key="1">
    <source>
        <dbReference type="EMBL" id="GAC43501.1"/>
    </source>
</evidence>
<organism evidence="1 2">
    <name type="scientific">Paenibacillus popilliae ATCC 14706</name>
    <dbReference type="NCBI Taxonomy" id="1212764"/>
    <lineage>
        <taxon>Bacteria</taxon>
        <taxon>Bacillati</taxon>
        <taxon>Bacillota</taxon>
        <taxon>Bacilli</taxon>
        <taxon>Bacillales</taxon>
        <taxon>Paenibacillaceae</taxon>
        <taxon>Paenibacillus</taxon>
    </lineage>
</organism>
<sequence>MLPHATIAHWFRQEYRSYEPAKRLERVAARMQRWLEMELKQELSKSRQQEKKRRGTAKLKSVLKRWSRAGVMEVYKQLLLDEAYAGHLPSSVRKQTLASLKRGIVKQEDVATLVYLHLLLHGVTSAQRFVHVVIDEAQHFSPLQVALLDRIAKSHSSRYCGTCPKAFMPMSASKTGRRCATPSAHCSCRRMMNGPCTSIRNTEQRPSFSHRDGIS</sequence>
<keyword evidence="1" id="KW-0347">Helicase</keyword>
<accession>M9LQW7</accession>
<dbReference type="Proteomes" id="UP000029453">
    <property type="component" value="Unassembled WGS sequence"/>
</dbReference>
<evidence type="ECO:0000313" key="2">
    <source>
        <dbReference type="Proteomes" id="UP000029453"/>
    </source>
</evidence>
<dbReference type="EMBL" id="BALG01000222">
    <property type="protein sequence ID" value="GAC43501.1"/>
    <property type="molecule type" value="Genomic_DNA"/>
</dbReference>
<dbReference type="AlphaFoldDB" id="M9LQW7"/>
<keyword evidence="1" id="KW-0378">Hydrolase</keyword>
<dbReference type="SUPFAM" id="SSF52540">
    <property type="entry name" value="P-loop containing nucleoside triphosphate hydrolases"/>
    <property type="match status" value="1"/>
</dbReference>
<dbReference type="InterPro" id="IPR027417">
    <property type="entry name" value="P-loop_NTPase"/>
</dbReference>
<reference evidence="1 2" key="1">
    <citation type="submission" date="2012-10" db="EMBL/GenBank/DDBJ databases">
        <title>Draft Genome Sequence of Paenibacillus popilliae ATCC 14706T.</title>
        <authorList>
            <person name="Iiyama K."/>
            <person name="Mori K."/>
            <person name="Mon H."/>
            <person name="Chieda Y."/>
            <person name="Lee J.M."/>
            <person name="Kusakabe T."/>
            <person name="Tashiro K."/>
            <person name="Asano S."/>
            <person name="Yasunaga-Aoki C."/>
            <person name="Shimizu S."/>
        </authorList>
    </citation>
    <scope>NUCLEOTIDE SEQUENCE [LARGE SCALE GENOMIC DNA]</scope>
    <source>
        <strain evidence="1 2">ATCC 14706</strain>
    </source>
</reference>
<gene>
    <name evidence="1" type="ORF">PPOP_2884</name>
</gene>
<name>M9LQW7_PAEPP</name>
<proteinExistence type="predicted"/>
<dbReference type="Gene3D" id="3.40.50.300">
    <property type="entry name" value="P-loop containing nucleotide triphosphate hydrolases"/>
    <property type="match status" value="1"/>
</dbReference>
<keyword evidence="1" id="KW-0067">ATP-binding</keyword>
<dbReference type="GO" id="GO:0004386">
    <property type="term" value="F:helicase activity"/>
    <property type="evidence" value="ECO:0007669"/>
    <property type="project" value="UniProtKB-KW"/>
</dbReference>
<protein>
    <submittedName>
        <fullName evidence="1">DNA and RNA helicase</fullName>
    </submittedName>
</protein>